<dbReference type="STRING" id="486698.AWC22_00005"/>
<dbReference type="InterPro" id="IPR027417">
    <property type="entry name" value="P-loop_NTPase"/>
</dbReference>
<dbReference type="Gene3D" id="1.10.8.60">
    <property type="match status" value="1"/>
</dbReference>
<feature type="domain" description="CbbX AAA lid" evidence="5">
    <location>
        <begin position="189"/>
        <end position="230"/>
    </location>
</feature>
<evidence type="ECO:0000259" key="5">
    <source>
        <dbReference type="Pfam" id="PF17866"/>
    </source>
</evidence>
<dbReference type="Proteomes" id="UP000193087">
    <property type="component" value="Unassembled WGS sequence"/>
</dbReference>
<evidence type="ECO:0008006" key="8">
    <source>
        <dbReference type="Google" id="ProtNLM"/>
    </source>
</evidence>
<gene>
    <name evidence="6" type="ORF">AWC22_00005</name>
</gene>
<keyword evidence="2" id="KW-0547">Nucleotide-binding</keyword>
<evidence type="ECO:0000256" key="1">
    <source>
        <dbReference type="ARBA" id="ARBA00010378"/>
    </source>
</evidence>
<reference evidence="6 7" key="1">
    <citation type="submission" date="2016-01" db="EMBL/GenBank/DDBJ databases">
        <title>The new phylogeny of the genus Mycobacterium.</title>
        <authorList>
            <person name="Tarcisio F."/>
            <person name="Conor M."/>
            <person name="Antonella G."/>
            <person name="Elisabetta G."/>
            <person name="Giulia F.S."/>
            <person name="Sara T."/>
            <person name="Anna F."/>
            <person name="Clotilde B."/>
            <person name="Roberto B."/>
            <person name="Veronica D.S."/>
            <person name="Fabio R."/>
            <person name="Monica P."/>
            <person name="Olivier J."/>
            <person name="Enrico T."/>
            <person name="Nicola S."/>
        </authorList>
    </citation>
    <scope>NUCLEOTIDE SEQUENCE [LARGE SCALE GENOMIC DNA]</scope>
    <source>
        <strain evidence="6 7">DSM 45176</strain>
    </source>
</reference>
<dbReference type="InterPro" id="IPR000641">
    <property type="entry name" value="CbxX/CfxQ"/>
</dbReference>
<dbReference type="GO" id="GO:0016887">
    <property type="term" value="F:ATP hydrolysis activity"/>
    <property type="evidence" value="ECO:0007669"/>
    <property type="project" value="InterPro"/>
</dbReference>
<dbReference type="RefSeq" id="WP_085248161.1">
    <property type="nucleotide sequence ID" value="NZ_JACKSL010000158.1"/>
</dbReference>
<dbReference type="PANTHER" id="PTHR43392:SF2">
    <property type="entry name" value="AAA-TYPE ATPASE FAMILY PROTEIN _ ANKYRIN REPEAT FAMILY PROTEIN"/>
    <property type="match status" value="1"/>
</dbReference>
<dbReference type="PANTHER" id="PTHR43392">
    <property type="entry name" value="AAA-TYPE ATPASE FAMILY PROTEIN / ANKYRIN REPEAT FAMILY PROTEIN"/>
    <property type="match status" value="1"/>
</dbReference>
<keyword evidence="7" id="KW-1185">Reference proteome</keyword>
<comment type="caution">
    <text evidence="6">The sequence shown here is derived from an EMBL/GenBank/DDBJ whole genome shotgun (WGS) entry which is preliminary data.</text>
</comment>
<proteinExistence type="inferred from homology"/>
<comment type="similarity">
    <text evidence="1">Belongs to the CbxX/CfxQ family.</text>
</comment>
<evidence type="ECO:0000313" key="6">
    <source>
        <dbReference type="EMBL" id="ORW87845.1"/>
    </source>
</evidence>
<dbReference type="Pfam" id="PF00004">
    <property type="entry name" value="AAA"/>
    <property type="match status" value="1"/>
</dbReference>
<accession>A0A1X2DHZ5</accession>
<name>A0A1X2DHZ5_9MYCO</name>
<sequence>MLMVGPPGVGKTETARAVAKIFCGLGILPLADVYETSKDRLAGQYVGQIETQTREFLADALGGTVFFDEFGELIHGGYAGGDPVGQAIIGVLVPWMENNRDKAVVIAAGYPRACQRVLESNRGLHGRFSTVIEFTSYPPDKLIEIAEAIIEHNHSTVEAGALHEVPMAPFTRFYTEQHHTEDGDTIRTIDVLNNGRFVRNIVEAAERVRDLRVMSESDLDGSDLSDENINVDISVEKLVLLTREDVSTGLQQALPPGLRA</sequence>
<dbReference type="SUPFAM" id="SSF52540">
    <property type="entry name" value="P-loop containing nucleoside triphosphate hydrolases"/>
    <property type="match status" value="1"/>
</dbReference>
<protein>
    <recommendedName>
        <fullName evidence="8">ESX-1 secretion system protein EccA1</fullName>
    </recommendedName>
</protein>
<evidence type="ECO:0000313" key="7">
    <source>
        <dbReference type="Proteomes" id="UP000193087"/>
    </source>
</evidence>
<evidence type="ECO:0000259" key="4">
    <source>
        <dbReference type="Pfam" id="PF00004"/>
    </source>
</evidence>
<dbReference type="InterPro" id="IPR041627">
    <property type="entry name" value="AAA_lid_6"/>
</dbReference>
<organism evidence="6 7">
    <name type="scientific">Mycobacterium riyadhense</name>
    <dbReference type="NCBI Taxonomy" id="486698"/>
    <lineage>
        <taxon>Bacteria</taxon>
        <taxon>Bacillati</taxon>
        <taxon>Actinomycetota</taxon>
        <taxon>Actinomycetes</taxon>
        <taxon>Mycobacteriales</taxon>
        <taxon>Mycobacteriaceae</taxon>
        <taxon>Mycobacterium</taxon>
    </lineage>
</organism>
<keyword evidence="3" id="KW-0067">ATP-binding</keyword>
<dbReference type="Gene3D" id="3.40.50.300">
    <property type="entry name" value="P-loop containing nucleotide triphosphate hydrolases"/>
    <property type="match status" value="1"/>
</dbReference>
<dbReference type="Pfam" id="PF17866">
    <property type="entry name" value="AAA_lid_6"/>
    <property type="match status" value="1"/>
</dbReference>
<dbReference type="InterPro" id="IPR003959">
    <property type="entry name" value="ATPase_AAA_core"/>
</dbReference>
<dbReference type="PRINTS" id="PR00819">
    <property type="entry name" value="CBXCFQXSUPER"/>
</dbReference>
<feature type="domain" description="ATPase AAA-type core" evidence="4">
    <location>
        <begin position="1"/>
        <end position="134"/>
    </location>
</feature>
<dbReference type="EMBL" id="LQPQ01000001">
    <property type="protein sequence ID" value="ORW87845.1"/>
    <property type="molecule type" value="Genomic_DNA"/>
</dbReference>
<dbReference type="InterPro" id="IPR050773">
    <property type="entry name" value="CbxX/CfxQ_RuBisCO_ESX"/>
</dbReference>
<evidence type="ECO:0000256" key="3">
    <source>
        <dbReference type="ARBA" id="ARBA00022840"/>
    </source>
</evidence>
<dbReference type="AlphaFoldDB" id="A0A1X2DHZ5"/>
<dbReference type="GeneID" id="93497833"/>
<evidence type="ECO:0000256" key="2">
    <source>
        <dbReference type="ARBA" id="ARBA00022741"/>
    </source>
</evidence>
<dbReference type="GO" id="GO:0005524">
    <property type="term" value="F:ATP binding"/>
    <property type="evidence" value="ECO:0007669"/>
    <property type="project" value="UniProtKB-KW"/>
</dbReference>